<accession>A0A1F6MP93</accession>
<dbReference type="EMBL" id="MFQE01000024">
    <property type="protein sequence ID" value="OGH73479.1"/>
    <property type="molecule type" value="Genomic_DNA"/>
</dbReference>
<evidence type="ECO:0000313" key="3">
    <source>
        <dbReference type="Proteomes" id="UP000177457"/>
    </source>
</evidence>
<proteinExistence type="predicted"/>
<dbReference type="AlphaFoldDB" id="A0A1F6MP93"/>
<keyword evidence="1" id="KW-1133">Transmembrane helix</keyword>
<keyword evidence="1" id="KW-0812">Transmembrane</keyword>
<feature type="transmembrane region" description="Helical" evidence="1">
    <location>
        <begin position="6"/>
        <end position="25"/>
    </location>
</feature>
<dbReference type="STRING" id="1798683.A3C90_03690"/>
<protein>
    <recommendedName>
        <fullName evidence="4">Integral membrane protein (PIN domain superfamily)</fullName>
    </recommendedName>
</protein>
<feature type="transmembrane region" description="Helical" evidence="1">
    <location>
        <begin position="68"/>
        <end position="85"/>
    </location>
</feature>
<reference evidence="2 3" key="1">
    <citation type="journal article" date="2016" name="Nat. Commun.">
        <title>Thousands of microbial genomes shed light on interconnected biogeochemical processes in an aquifer system.</title>
        <authorList>
            <person name="Anantharaman K."/>
            <person name="Brown C.T."/>
            <person name="Hug L.A."/>
            <person name="Sharon I."/>
            <person name="Castelle C.J."/>
            <person name="Probst A.J."/>
            <person name="Thomas B.C."/>
            <person name="Singh A."/>
            <person name="Wilkins M.J."/>
            <person name="Karaoz U."/>
            <person name="Brodie E.L."/>
            <person name="Williams K.H."/>
            <person name="Hubbard S.S."/>
            <person name="Banfield J.F."/>
        </authorList>
    </citation>
    <scope>NUCLEOTIDE SEQUENCE [LARGE SCALE GENOMIC DNA]</scope>
</reference>
<evidence type="ECO:0008006" key="4">
    <source>
        <dbReference type="Google" id="ProtNLM"/>
    </source>
</evidence>
<name>A0A1F6MP93_9BACT</name>
<dbReference type="Proteomes" id="UP000177457">
    <property type="component" value="Unassembled WGS sequence"/>
</dbReference>
<organism evidence="2 3">
    <name type="scientific">Candidatus Magasanikbacteria bacterium RIFCSPHIGHO2_02_FULL_51_14</name>
    <dbReference type="NCBI Taxonomy" id="1798683"/>
    <lineage>
        <taxon>Bacteria</taxon>
        <taxon>Candidatus Magasanikiibacteriota</taxon>
    </lineage>
</organism>
<evidence type="ECO:0000256" key="1">
    <source>
        <dbReference type="SAM" id="Phobius"/>
    </source>
</evidence>
<evidence type="ECO:0000313" key="2">
    <source>
        <dbReference type="EMBL" id="OGH73479.1"/>
    </source>
</evidence>
<sequence>MDLSIFLAKVVGLYLLIIGLGMLINRKEFEPLIRQAMKDKLLIFLSGTMALLLGLLVVLSHNVWTPDWRGLITLLGWLTLLKGLMRVLLPTIGEQMRDAVMKSKNVLTVMATILAFVGLYLSIVGYVLG</sequence>
<feature type="transmembrane region" description="Helical" evidence="1">
    <location>
        <begin position="106"/>
        <end position="128"/>
    </location>
</feature>
<keyword evidence="1" id="KW-0472">Membrane</keyword>
<comment type="caution">
    <text evidence="2">The sequence shown here is derived from an EMBL/GenBank/DDBJ whole genome shotgun (WGS) entry which is preliminary data.</text>
</comment>
<gene>
    <name evidence="2" type="ORF">A3C90_03690</name>
</gene>
<feature type="transmembrane region" description="Helical" evidence="1">
    <location>
        <begin position="41"/>
        <end position="62"/>
    </location>
</feature>